<name>A0A485M850_9ZZZZ</name>
<proteinExistence type="predicted"/>
<keyword evidence="1" id="KW-0812">Transmembrane</keyword>
<gene>
    <name evidence="2" type="ORF">SCFA_660005</name>
</gene>
<protein>
    <submittedName>
        <fullName evidence="2">Uncharacterized protein</fullName>
    </submittedName>
</protein>
<evidence type="ECO:0000256" key="1">
    <source>
        <dbReference type="SAM" id="Phobius"/>
    </source>
</evidence>
<sequence>MAGAEEQTRQLSRRLLVKLGSLSQELEKFNIAEYIGALNNPRRYLMINFVGGVVRGLGFAVGATLLAGLVVYLLQRVVMLNLPVIGGFIAELVKIVNQRLE</sequence>
<dbReference type="AlphaFoldDB" id="A0A485M850"/>
<reference evidence="2" key="1">
    <citation type="submission" date="2019-03" db="EMBL/GenBank/DDBJ databases">
        <authorList>
            <person name="Hao L."/>
        </authorList>
    </citation>
    <scope>NUCLEOTIDE SEQUENCE</scope>
</reference>
<feature type="transmembrane region" description="Helical" evidence="1">
    <location>
        <begin position="52"/>
        <end position="74"/>
    </location>
</feature>
<dbReference type="InterPro" id="IPR043723">
    <property type="entry name" value="DUF5665"/>
</dbReference>
<keyword evidence="1" id="KW-0472">Membrane</keyword>
<accession>A0A485M850</accession>
<organism evidence="2">
    <name type="scientific">anaerobic digester metagenome</name>
    <dbReference type="NCBI Taxonomy" id="1263854"/>
    <lineage>
        <taxon>unclassified sequences</taxon>
        <taxon>metagenomes</taxon>
        <taxon>ecological metagenomes</taxon>
    </lineage>
</organism>
<keyword evidence="1" id="KW-1133">Transmembrane helix</keyword>
<dbReference type="EMBL" id="CAADRN010000368">
    <property type="protein sequence ID" value="VFU19111.1"/>
    <property type="molecule type" value="Genomic_DNA"/>
</dbReference>
<evidence type="ECO:0000313" key="2">
    <source>
        <dbReference type="EMBL" id="VFU19111.1"/>
    </source>
</evidence>
<dbReference type="Pfam" id="PF18910">
    <property type="entry name" value="DUF5665"/>
    <property type="match status" value="1"/>
</dbReference>